<accession>A0A699XIP2</accession>
<organism evidence="2">
    <name type="scientific">Tanacetum cinerariifolium</name>
    <name type="common">Dalmatian daisy</name>
    <name type="synonym">Chrysanthemum cinerariifolium</name>
    <dbReference type="NCBI Taxonomy" id="118510"/>
    <lineage>
        <taxon>Eukaryota</taxon>
        <taxon>Viridiplantae</taxon>
        <taxon>Streptophyta</taxon>
        <taxon>Embryophyta</taxon>
        <taxon>Tracheophyta</taxon>
        <taxon>Spermatophyta</taxon>
        <taxon>Magnoliopsida</taxon>
        <taxon>eudicotyledons</taxon>
        <taxon>Gunneridae</taxon>
        <taxon>Pentapetalae</taxon>
        <taxon>asterids</taxon>
        <taxon>campanulids</taxon>
        <taxon>Asterales</taxon>
        <taxon>Asteraceae</taxon>
        <taxon>Asteroideae</taxon>
        <taxon>Anthemideae</taxon>
        <taxon>Anthemidinae</taxon>
        <taxon>Tanacetum</taxon>
    </lineage>
</organism>
<evidence type="ECO:0000313" key="2">
    <source>
        <dbReference type="EMBL" id="GFD57706.1"/>
    </source>
</evidence>
<dbReference type="EMBL" id="BKCJ011844135">
    <property type="protein sequence ID" value="GFD57706.1"/>
    <property type="molecule type" value="Genomic_DNA"/>
</dbReference>
<dbReference type="AlphaFoldDB" id="A0A699XIP2"/>
<proteinExistence type="predicted"/>
<feature type="region of interest" description="Disordered" evidence="1">
    <location>
        <begin position="61"/>
        <end position="86"/>
    </location>
</feature>
<feature type="non-terminal residue" evidence="2">
    <location>
        <position position="1"/>
    </location>
</feature>
<name>A0A699XIP2_TANCI</name>
<sequence length="86" mass="9182">GAPLAVAILVDEHPKAVVARRQAVEAVAALGRAQRAHDPILLVEQLQIELRHLGLNGPEEHAVGVDVGDGEAHRLPQSQRLPRDGL</sequence>
<gene>
    <name evidence="2" type="ORF">Tci_929675</name>
</gene>
<feature type="non-terminal residue" evidence="2">
    <location>
        <position position="86"/>
    </location>
</feature>
<protein>
    <submittedName>
        <fullName evidence="2">Uncharacterized protein</fullName>
    </submittedName>
</protein>
<reference evidence="2" key="1">
    <citation type="journal article" date="2019" name="Sci. Rep.">
        <title>Draft genome of Tanacetum cinerariifolium, the natural source of mosquito coil.</title>
        <authorList>
            <person name="Yamashiro T."/>
            <person name="Shiraishi A."/>
            <person name="Satake H."/>
            <person name="Nakayama K."/>
        </authorList>
    </citation>
    <scope>NUCLEOTIDE SEQUENCE</scope>
</reference>
<comment type="caution">
    <text evidence="2">The sequence shown here is derived from an EMBL/GenBank/DDBJ whole genome shotgun (WGS) entry which is preliminary data.</text>
</comment>
<evidence type="ECO:0000256" key="1">
    <source>
        <dbReference type="SAM" id="MobiDB-lite"/>
    </source>
</evidence>